<evidence type="ECO:0000313" key="1">
    <source>
        <dbReference type="EMBL" id="EGC23150.1"/>
    </source>
</evidence>
<dbReference type="EMBL" id="AEWY01000003">
    <property type="protein sequence ID" value="EGC23150.1"/>
    <property type="molecule type" value="Genomic_DNA"/>
</dbReference>
<dbReference type="MEROPS" id="M26.001"/>
<reference evidence="1 2" key="1">
    <citation type="submission" date="2011-01" db="EMBL/GenBank/DDBJ databases">
        <authorList>
            <person name="Muzny D."/>
            <person name="Qin X."/>
            <person name="Deng J."/>
            <person name="Jiang H."/>
            <person name="Liu Y."/>
            <person name="Qu J."/>
            <person name="Song X.-Z."/>
            <person name="Zhang L."/>
            <person name="Thornton R."/>
            <person name="Coyle M."/>
            <person name="Francisco L."/>
            <person name="Jackson L."/>
            <person name="Javaid M."/>
            <person name="Korchina V."/>
            <person name="Kovar C."/>
            <person name="Mata R."/>
            <person name="Mathew T."/>
            <person name="Ngo R."/>
            <person name="Nguyen L."/>
            <person name="Nguyen N."/>
            <person name="Okwuonu G."/>
            <person name="Ongeri F."/>
            <person name="Pham C."/>
            <person name="Simmons D."/>
            <person name="Wilczek-Boney K."/>
            <person name="Hale W."/>
            <person name="Jakkamsetti A."/>
            <person name="Pham P."/>
            <person name="Ruth R."/>
            <person name="San Lucas F."/>
            <person name="Warren J."/>
            <person name="Zhang J."/>
            <person name="Zhao Z."/>
            <person name="Zhou C."/>
            <person name="Zhu D."/>
            <person name="Lee S."/>
            <person name="Bess C."/>
            <person name="Blankenburg K."/>
            <person name="Forbes L."/>
            <person name="Fu Q."/>
            <person name="Gubbala S."/>
            <person name="Hirani K."/>
            <person name="Jayaseelan J.C."/>
            <person name="Lara F."/>
            <person name="Munidasa M."/>
            <person name="Palculict T."/>
            <person name="Patil S."/>
            <person name="Pu L.-L."/>
            <person name="Saada N."/>
            <person name="Tang L."/>
            <person name="Weissenberger G."/>
            <person name="Zhu Y."/>
            <person name="Hemphill L."/>
            <person name="Shang Y."/>
            <person name="Youmans B."/>
            <person name="Ayvaz T."/>
            <person name="Ross M."/>
            <person name="Santibanez J."/>
            <person name="Aqrawi P."/>
            <person name="Gross S."/>
            <person name="Joshi V."/>
            <person name="Fowler G."/>
            <person name="Nazareth L."/>
            <person name="Reid J."/>
            <person name="Worley K."/>
            <person name="Petrosino J."/>
            <person name="Highlander S."/>
            <person name="Gibbs R."/>
        </authorList>
    </citation>
    <scope>NUCLEOTIDE SEQUENCE [LARGE SCALE GENOMIC DNA]</scope>
    <source>
        <strain evidence="1 2">SK353</strain>
    </source>
</reference>
<proteinExistence type="predicted"/>
<dbReference type="HOGENOM" id="CLU_3258696_0_0_9"/>
<sequence>MISENQSSKTRSDWFELSNGLQSCKSEMLGQSLNYSQTHTFL</sequence>
<comment type="caution">
    <text evidence="1">The sequence shown here is derived from an EMBL/GenBank/DDBJ whole genome shotgun (WGS) entry which is preliminary data.</text>
</comment>
<protein>
    <submittedName>
        <fullName evidence="1">Uncharacterized protein</fullName>
    </submittedName>
</protein>
<organism evidence="1 2">
    <name type="scientific">Streptococcus sanguinis SK353</name>
    <dbReference type="NCBI Taxonomy" id="888815"/>
    <lineage>
        <taxon>Bacteria</taxon>
        <taxon>Bacillati</taxon>
        <taxon>Bacillota</taxon>
        <taxon>Bacilli</taxon>
        <taxon>Lactobacillales</taxon>
        <taxon>Streptococcaceae</taxon>
        <taxon>Streptococcus</taxon>
    </lineage>
</organism>
<dbReference type="AlphaFoldDB" id="F0FDI0"/>
<gene>
    <name evidence="1" type="ORF">HMPREF9388_0762</name>
</gene>
<evidence type="ECO:0000313" key="2">
    <source>
        <dbReference type="Proteomes" id="UP000004185"/>
    </source>
</evidence>
<accession>F0FDI0</accession>
<name>F0FDI0_STRSA</name>
<dbReference type="Proteomes" id="UP000004185">
    <property type="component" value="Unassembled WGS sequence"/>
</dbReference>